<dbReference type="PANTHER" id="PTHR43196">
    <property type="entry name" value="SULFATE ADENYLYLTRANSFERASE SUBUNIT 2"/>
    <property type="match status" value="1"/>
</dbReference>
<dbReference type="AlphaFoldDB" id="A0A1N6XKX9"/>
<gene>
    <name evidence="2" type="ORF">SAMN05421647_11478</name>
</gene>
<dbReference type="RefSeq" id="WP_076466354.1">
    <property type="nucleotide sequence ID" value="NZ_FTMN01000014.1"/>
</dbReference>
<proteinExistence type="predicted"/>
<sequence>MSHTFDDRVVVPGLGKQIALDMGCLPVEDEMGTYFDAPEIDIDAYDRIVIGMSGGKDSLASLLRLVDMGVDLSKVELWHHDVDGREGSSLMDWKFMADYNRQIAEAFVVPIYFSWLEGGFEGEMLKENAYSKPHKFEGPEGLVTLERDTTRSAPNTRLKFPQVSASLQTRWCSSALKIDVARRQLNNQARFNGKKCLFITGERRQESSNRAKYNQFEPHSCDRRAGRLARHVDAWRPVLHWDEEQVWDALKRHGIIAPVPYRLGWGRSSCMTCIYNSPRIWATISHYFPERARIIAGYEDQFGVTISRDRINVLDVSRHVEPFEIDDLEALEQALKSEYTLPVVQSPRQPWQLPAGAFGNEGCGSD</sequence>
<accession>A0A1N6XKX9</accession>
<protein>
    <submittedName>
        <fullName evidence="2">Phosphoadenosine phosphosulfate reductase family protein</fullName>
    </submittedName>
</protein>
<evidence type="ECO:0000313" key="2">
    <source>
        <dbReference type="EMBL" id="SIR02879.1"/>
    </source>
</evidence>
<dbReference type="PANTHER" id="PTHR43196:SF2">
    <property type="entry name" value="PHOSPHOADENOSINE PHOSPHOSULFATE REDUCTASE"/>
    <property type="match status" value="1"/>
</dbReference>
<dbReference type="STRING" id="49186.SAMN05421647_11478"/>
<dbReference type="Pfam" id="PF01507">
    <property type="entry name" value="PAPS_reduct"/>
    <property type="match status" value="1"/>
</dbReference>
<dbReference type="GO" id="GO:0003824">
    <property type="term" value="F:catalytic activity"/>
    <property type="evidence" value="ECO:0007669"/>
    <property type="project" value="InterPro"/>
</dbReference>
<feature type="domain" description="Phosphoadenosine phosphosulphate reductase" evidence="1">
    <location>
        <begin position="171"/>
        <end position="273"/>
    </location>
</feature>
<dbReference type="InterPro" id="IPR002500">
    <property type="entry name" value="PAPS_reduct_dom"/>
</dbReference>
<evidence type="ECO:0000313" key="3">
    <source>
        <dbReference type="Proteomes" id="UP000186895"/>
    </source>
</evidence>
<name>A0A1N6XKX9_9GAMM</name>
<keyword evidence="3" id="KW-1185">Reference proteome</keyword>
<dbReference type="EMBL" id="FTMN01000014">
    <property type="protein sequence ID" value="SIR02879.1"/>
    <property type="molecule type" value="Genomic_DNA"/>
</dbReference>
<dbReference type="InterPro" id="IPR050128">
    <property type="entry name" value="Sulfate_adenylyltrnsfr_sub2"/>
</dbReference>
<dbReference type="Gene3D" id="3.40.50.620">
    <property type="entry name" value="HUPs"/>
    <property type="match status" value="1"/>
</dbReference>
<dbReference type="SUPFAM" id="SSF52402">
    <property type="entry name" value="Adenine nucleotide alpha hydrolases-like"/>
    <property type="match status" value="1"/>
</dbReference>
<reference evidence="2 3" key="1">
    <citation type="submission" date="2017-01" db="EMBL/GenBank/DDBJ databases">
        <authorList>
            <person name="Mah S.A."/>
            <person name="Swanson W.J."/>
            <person name="Moy G.W."/>
            <person name="Vacquier V.D."/>
        </authorList>
    </citation>
    <scope>NUCLEOTIDE SEQUENCE [LARGE SCALE GENOMIC DNA]</scope>
    <source>
        <strain evidence="2 3">DSM 7027</strain>
    </source>
</reference>
<dbReference type="Proteomes" id="UP000186895">
    <property type="component" value="Unassembled WGS sequence"/>
</dbReference>
<evidence type="ECO:0000259" key="1">
    <source>
        <dbReference type="Pfam" id="PF01507"/>
    </source>
</evidence>
<organism evidence="2 3">
    <name type="scientific">Marinobacterium stanieri</name>
    <dbReference type="NCBI Taxonomy" id="49186"/>
    <lineage>
        <taxon>Bacteria</taxon>
        <taxon>Pseudomonadati</taxon>
        <taxon>Pseudomonadota</taxon>
        <taxon>Gammaproteobacteria</taxon>
        <taxon>Oceanospirillales</taxon>
        <taxon>Oceanospirillaceae</taxon>
        <taxon>Marinobacterium</taxon>
    </lineage>
</organism>
<dbReference type="InterPro" id="IPR014729">
    <property type="entry name" value="Rossmann-like_a/b/a_fold"/>
</dbReference>